<accession>A0ACC0EBK9</accession>
<gene>
    <name evidence="1" type="ORF">MJO28_008242</name>
</gene>
<protein>
    <submittedName>
        <fullName evidence="1">Uncharacterized protein</fullName>
    </submittedName>
</protein>
<keyword evidence="2" id="KW-1185">Reference proteome</keyword>
<reference evidence="2" key="2">
    <citation type="journal article" date="2018" name="Mol. Plant Microbe Interact.">
        <title>Genome sequence resources for the wheat stripe rust pathogen (Puccinia striiformis f. sp. tritici) and the barley stripe rust pathogen (Puccinia striiformis f. sp. hordei).</title>
        <authorList>
            <person name="Xia C."/>
            <person name="Wang M."/>
            <person name="Yin C."/>
            <person name="Cornejo O.E."/>
            <person name="Hulbert S.H."/>
            <person name="Chen X."/>
        </authorList>
    </citation>
    <scope>NUCLEOTIDE SEQUENCE [LARGE SCALE GENOMIC DNA]</scope>
    <source>
        <strain evidence="2">93-210</strain>
    </source>
</reference>
<reference evidence="1 2" key="3">
    <citation type="journal article" date="2022" name="Microbiol. Spectr.">
        <title>Folding features and dynamics of 3D genome architecture in plant fungal pathogens.</title>
        <authorList>
            <person name="Xia C."/>
        </authorList>
    </citation>
    <scope>NUCLEOTIDE SEQUENCE [LARGE SCALE GENOMIC DNA]</scope>
    <source>
        <strain evidence="1 2">93-210</strain>
    </source>
</reference>
<sequence>MVVRVGLPQPKLTKSSNKERPMVYDFPSVHSHPPHFSAAPQSADHQPPAIFVALKGVGVRQDWISSLPEAPNRHLLRSSRSTGIFLEEINGELAIHLAVLYFMVEVFRGDDTWGEEVMGLDPPLPIYMLSLVAGPREKNAKGYPVKKLLLLLWKSMLVTLGGMRDVDRVKKMVPSVESLPPNQSTPASSSKVSPLDFYTFRKEIITKYPTYVSPDVSEIYLARLAAAAALRPSAMYHPANSTIPHDPSGHIKALPNNNL</sequence>
<dbReference type="EMBL" id="CM045872">
    <property type="protein sequence ID" value="KAI7949421.1"/>
    <property type="molecule type" value="Genomic_DNA"/>
</dbReference>
<name>A0ACC0EBK9_9BASI</name>
<comment type="caution">
    <text evidence="1">The sequence shown here is derived from an EMBL/GenBank/DDBJ whole genome shotgun (WGS) entry which is preliminary data.</text>
</comment>
<organism evidence="1 2">
    <name type="scientific">Puccinia striiformis f. sp. tritici</name>
    <dbReference type="NCBI Taxonomy" id="168172"/>
    <lineage>
        <taxon>Eukaryota</taxon>
        <taxon>Fungi</taxon>
        <taxon>Dikarya</taxon>
        <taxon>Basidiomycota</taxon>
        <taxon>Pucciniomycotina</taxon>
        <taxon>Pucciniomycetes</taxon>
        <taxon>Pucciniales</taxon>
        <taxon>Pucciniaceae</taxon>
        <taxon>Puccinia</taxon>
    </lineage>
</organism>
<dbReference type="Proteomes" id="UP001060170">
    <property type="component" value="Chromosome 8"/>
</dbReference>
<evidence type="ECO:0000313" key="1">
    <source>
        <dbReference type="EMBL" id="KAI7949421.1"/>
    </source>
</evidence>
<reference evidence="2" key="1">
    <citation type="journal article" date="2018" name="BMC Genomics">
        <title>Genomic insights into host adaptation between the wheat stripe rust pathogen (Puccinia striiformis f. sp. tritici) and the barley stripe rust pathogen (Puccinia striiformis f. sp. hordei).</title>
        <authorList>
            <person name="Xia C."/>
            <person name="Wang M."/>
            <person name="Yin C."/>
            <person name="Cornejo O.E."/>
            <person name="Hulbert S.H."/>
            <person name="Chen X."/>
        </authorList>
    </citation>
    <scope>NUCLEOTIDE SEQUENCE [LARGE SCALE GENOMIC DNA]</scope>
    <source>
        <strain evidence="2">93-210</strain>
    </source>
</reference>
<evidence type="ECO:0000313" key="2">
    <source>
        <dbReference type="Proteomes" id="UP001060170"/>
    </source>
</evidence>
<proteinExistence type="predicted"/>